<keyword evidence="2" id="KW-0413">Isomerase</keyword>
<dbReference type="EMBL" id="DF820463">
    <property type="protein sequence ID" value="GAK55565.1"/>
    <property type="molecule type" value="Genomic_DNA"/>
</dbReference>
<dbReference type="PANTHER" id="PTHR30345:SF0">
    <property type="entry name" value="DNA DAMAGE-REPAIR_TOLERATION PROTEIN DRT102"/>
    <property type="match status" value="1"/>
</dbReference>
<dbReference type="PIRSF" id="PIRSF005384">
    <property type="entry name" value="RpiB_LacA_B"/>
    <property type="match status" value="1"/>
</dbReference>
<dbReference type="GO" id="GO:0016861">
    <property type="term" value="F:intramolecular oxidoreductase activity, interconverting aldoses and ketoses"/>
    <property type="evidence" value="ECO:0007669"/>
    <property type="project" value="UniProtKB-ARBA"/>
</dbReference>
<gene>
    <name evidence="2" type="ORF">U27_02399</name>
</gene>
<dbReference type="PANTHER" id="PTHR30345">
    <property type="entry name" value="RIBOSE-5-PHOSPHATE ISOMERASE B"/>
    <property type="match status" value="1"/>
</dbReference>
<dbReference type="Proteomes" id="UP000030661">
    <property type="component" value="Unassembled WGS sequence"/>
</dbReference>
<proteinExistence type="inferred from homology"/>
<dbReference type="SUPFAM" id="SSF89623">
    <property type="entry name" value="Ribose/Galactose isomerase RpiB/AlsB"/>
    <property type="match status" value="1"/>
</dbReference>
<dbReference type="GO" id="GO:0005975">
    <property type="term" value="P:carbohydrate metabolic process"/>
    <property type="evidence" value="ECO:0007669"/>
    <property type="project" value="InterPro"/>
</dbReference>
<accession>A0A0S6W7A7</accession>
<dbReference type="Gene3D" id="3.40.1400.10">
    <property type="entry name" value="Sugar-phosphate isomerase, RpiB/LacA/LacB"/>
    <property type="match status" value="1"/>
</dbReference>
<dbReference type="eggNOG" id="COG0698">
    <property type="taxonomic scope" value="Bacteria"/>
</dbReference>
<comment type="similarity">
    <text evidence="1">Belongs to the LacAB/RpiB family.</text>
</comment>
<organism evidence="2">
    <name type="scientific">Vecturithrix granuli</name>
    <dbReference type="NCBI Taxonomy" id="1499967"/>
    <lineage>
        <taxon>Bacteria</taxon>
        <taxon>Candidatus Moduliflexota</taxon>
        <taxon>Candidatus Vecturitrichia</taxon>
        <taxon>Candidatus Vecturitrichales</taxon>
        <taxon>Candidatus Vecturitrichaceae</taxon>
        <taxon>Candidatus Vecturithrix</taxon>
    </lineage>
</organism>
<dbReference type="InterPro" id="IPR003500">
    <property type="entry name" value="RpiB_LacA_LacB"/>
</dbReference>
<dbReference type="Pfam" id="PF02502">
    <property type="entry name" value="LacAB_rpiB"/>
    <property type="match status" value="1"/>
</dbReference>
<protein>
    <submittedName>
        <fullName evidence="2">Sugar-phosphate isomerase, RpiB/LacA/LacB family</fullName>
    </submittedName>
</protein>
<sequence>MKFAIGTTRAGLTLKKDIIAALEKHGHEVDDLGMKDESEFIAYHVAAANVARSVSEGKYEKGIIICGTGAGSTIVANKFKGVYAVHCSNGFEAKRAVAVNNANVLVLAEWLTPGQHGIEILETWLNTKFGEGFDPKWQEFLKNCYLEIQQMEKEQFK</sequence>
<dbReference type="AlphaFoldDB" id="A0A0S6W7A7"/>
<reference evidence="2" key="1">
    <citation type="journal article" date="2015" name="PeerJ">
        <title>First genomic representation of candidate bacterial phylum KSB3 points to enhanced environmental sensing as a trigger of wastewater bulking.</title>
        <authorList>
            <person name="Sekiguchi Y."/>
            <person name="Ohashi A."/>
            <person name="Parks D.H."/>
            <person name="Yamauchi T."/>
            <person name="Tyson G.W."/>
            <person name="Hugenholtz P."/>
        </authorList>
    </citation>
    <scope>NUCLEOTIDE SEQUENCE [LARGE SCALE GENOMIC DNA]</scope>
</reference>
<evidence type="ECO:0000313" key="2">
    <source>
        <dbReference type="EMBL" id="GAK55565.1"/>
    </source>
</evidence>
<evidence type="ECO:0000313" key="3">
    <source>
        <dbReference type="Proteomes" id="UP000030661"/>
    </source>
</evidence>
<evidence type="ECO:0000256" key="1">
    <source>
        <dbReference type="ARBA" id="ARBA00008754"/>
    </source>
</evidence>
<name>A0A0S6W7A7_VECG1</name>
<dbReference type="STRING" id="1499967.U27_02399"/>
<dbReference type="InterPro" id="IPR036569">
    <property type="entry name" value="RpiB_LacA_LacB_sf"/>
</dbReference>
<dbReference type="NCBIfam" id="TIGR00689">
    <property type="entry name" value="rpiB_lacA_lacB"/>
    <property type="match status" value="1"/>
</dbReference>
<dbReference type="HOGENOM" id="CLU_091396_1_2_0"/>
<keyword evidence="3" id="KW-1185">Reference proteome</keyword>